<sequence>MKSDTDVGVSNCYECWKVIEYTPAIASQSVTMAGNSVANTVIGDIVAADVDGYEDDVGGTYTGTGSALIERPDHVRKHILIALLGFVAADIGGSFATVGATYAAQIAGGYKFAFNLPEVATEAMDLFAKMDLQSRSNMFESGGTFNLAFGSVAAPTSQMTFDKDNVRGSFLFGKTEVADIRNKLRGHYYRDYSKGGSLGDRYMKVLELSNAASITKYGNMIEDLEFSCVGDLALMVDDVMDWILIERKELKKIVSFEAFWDAMILEFCDYFTVTSNFWSGEKFKAIRLVERPGSQLIEVQGLQFVAS</sequence>
<dbReference type="Proteomes" id="UP001196980">
    <property type="component" value="Unassembled WGS sequence"/>
</dbReference>
<keyword evidence="2" id="KW-1185">Reference proteome</keyword>
<evidence type="ECO:0000313" key="1">
    <source>
        <dbReference type="EMBL" id="MBV6343632.1"/>
    </source>
</evidence>
<name>A0ABS6S455_9BACT</name>
<protein>
    <submittedName>
        <fullName evidence="1">Uncharacterized protein</fullName>
    </submittedName>
</protein>
<comment type="caution">
    <text evidence="1">The sequence shown here is derived from an EMBL/GenBank/DDBJ whole genome shotgun (WGS) entry which is preliminary data.</text>
</comment>
<organism evidence="1 2">
    <name type="scientific">Candidatus Magnetobacterium casense</name>
    <dbReference type="NCBI Taxonomy" id="1455061"/>
    <lineage>
        <taxon>Bacteria</taxon>
        <taxon>Pseudomonadati</taxon>
        <taxon>Nitrospirota</taxon>
        <taxon>Thermodesulfovibrionia</taxon>
        <taxon>Thermodesulfovibrionales</taxon>
        <taxon>Candidatus Magnetobacteriaceae</taxon>
        <taxon>Candidatus Magnetobacterium</taxon>
    </lineage>
</organism>
<reference evidence="1 2" key="1">
    <citation type="journal article" date="2020" name="J Geophys Res Biogeosci">
        <title>Magnetotaxis as an Adaptation to Enable Bacterial Shuttling of Microbial Sulfur and Sulfur Cycling Across Aquatic Oxic#Anoxic Interfaces.</title>
        <authorList>
            <person name="Li J."/>
            <person name="Liu P."/>
            <person name="Wang J."/>
            <person name="Roberts A.P."/>
            <person name="Pan Y."/>
        </authorList>
    </citation>
    <scope>NUCLEOTIDE SEQUENCE [LARGE SCALE GENOMIC DNA]</scope>
    <source>
        <strain evidence="1 2">MYR-1_YQ</strain>
    </source>
</reference>
<gene>
    <name evidence="1" type="ORF">HWQ67_18860</name>
</gene>
<accession>A0ABS6S455</accession>
<proteinExistence type="predicted"/>
<dbReference type="EMBL" id="JABXWD010000706">
    <property type="protein sequence ID" value="MBV6343632.1"/>
    <property type="molecule type" value="Genomic_DNA"/>
</dbReference>
<evidence type="ECO:0000313" key="2">
    <source>
        <dbReference type="Proteomes" id="UP001196980"/>
    </source>
</evidence>